<name>A0A4Z1KP14_9HELO</name>
<comment type="caution">
    <text evidence="1">The sequence shown here is derived from an EMBL/GenBank/DDBJ whole genome shotgun (WGS) entry which is preliminary data.</text>
</comment>
<reference evidence="1 2" key="1">
    <citation type="submission" date="2017-12" db="EMBL/GenBank/DDBJ databases">
        <title>Comparative genomics of Botrytis spp.</title>
        <authorList>
            <person name="Valero-Jimenez C.A."/>
            <person name="Tapia P."/>
            <person name="Veloso J."/>
            <person name="Silva-Moreno E."/>
            <person name="Staats M."/>
            <person name="Valdes J.H."/>
            <person name="Van Kan J.A.L."/>
        </authorList>
    </citation>
    <scope>NUCLEOTIDE SEQUENCE [LARGE SCALE GENOMIC DNA]</scope>
    <source>
        <strain evidence="1 2">MUCL3349</strain>
    </source>
</reference>
<accession>A0A4Z1KP14</accession>
<proteinExistence type="predicted"/>
<dbReference type="Proteomes" id="UP000297280">
    <property type="component" value="Unassembled WGS sequence"/>
</dbReference>
<keyword evidence="2" id="KW-1185">Reference proteome</keyword>
<protein>
    <submittedName>
        <fullName evidence="1">Uncharacterized protein</fullName>
    </submittedName>
</protein>
<sequence length="225" mass="25626">MSSPIYLTPSDSDSDVAASLLSSPDYTAEDNAKEYPGFSMALQANGTTNLRTPSPVEELNQKKRKREDLEWSHRKAQIPTNGYGLTKEEMKTYTESSDKFENILAAHAASGVIPHAVDFRISLADHTRCLSVRDSNSGKLPKGESILTSLEFIERWIRLTPPVFCNAQSPTVQKWNEEMKEQDFAMRESSKWGPLYRMYEDWIVDQTNFYEPRHDSLDSLDFDFG</sequence>
<dbReference type="AlphaFoldDB" id="A0A4Z1KP14"/>
<organism evidence="1 2">
    <name type="scientific">Botrytis porri</name>
    <dbReference type="NCBI Taxonomy" id="87229"/>
    <lineage>
        <taxon>Eukaryota</taxon>
        <taxon>Fungi</taxon>
        <taxon>Dikarya</taxon>
        <taxon>Ascomycota</taxon>
        <taxon>Pezizomycotina</taxon>
        <taxon>Leotiomycetes</taxon>
        <taxon>Helotiales</taxon>
        <taxon>Sclerotiniaceae</taxon>
        <taxon>Botrytis</taxon>
    </lineage>
</organism>
<dbReference type="EMBL" id="PQXO01000249">
    <property type="protein sequence ID" value="TGO87126.1"/>
    <property type="molecule type" value="Genomic_DNA"/>
</dbReference>
<dbReference type="OrthoDB" id="3474233at2759"/>
<evidence type="ECO:0000313" key="1">
    <source>
        <dbReference type="EMBL" id="TGO87126.1"/>
    </source>
</evidence>
<gene>
    <name evidence="1" type="ORF">BPOR_0249g00160</name>
</gene>
<evidence type="ECO:0000313" key="2">
    <source>
        <dbReference type="Proteomes" id="UP000297280"/>
    </source>
</evidence>